<dbReference type="SUPFAM" id="SSF48403">
    <property type="entry name" value="Ankyrin repeat"/>
    <property type="match status" value="1"/>
</dbReference>
<reference evidence="2" key="1">
    <citation type="submission" date="2021-02" db="EMBL/GenBank/DDBJ databases">
        <authorList>
            <person name="Dougan E. K."/>
            <person name="Rhodes N."/>
            <person name="Thang M."/>
            <person name="Chan C."/>
        </authorList>
    </citation>
    <scope>NUCLEOTIDE SEQUENCE</scope>
</reference>
<dbReference type="Gene3D" id="1.25.40.20">
    <property type="entry name" value="Ankyrin repeat-containing domain"/>
    <property type="match status" value="1"/>
</dbReference>
<evidence type="ECO:0000313" key="3">
    <source>
        <dbReference type="Proteomes" id="UP000649617"/>
    </source>
</evidence>
<feature type="repeat" description="ANK" evidence="1">
    <location>
        <begin position="68"/>
        <end position="100"/>
    </location>
</feature>
<dbReference type="InterPro" id="IPR002110">
    <property type="entry name" value="Ankyrin_rpt"/>
</dbReference>
<dbReference type="InterPro" id="IPR036770">
    <property type="entry name" value="Ankyrin_rpt-contain_sf"/>
</dbReference>
<dbReference type="EMBL" id="CAJNIZ010023280">
    <property type="protein sequence ID" value="CAE7467824.1"/>
    <property type="molecule type" value="Genomic_DNA"/>
</dbReference>
<organism evidence="2 3">
    <name type="scientific">Symbiodinium pilosum</name>
    <name type="common">Dinoflagellate</name>
    <dbReference type="NCBI Taxonomy" id="2952"/>
    <lineage>
        <taxon>Eukaryota</taxon>
        <taxon>Sar</taxon>
        <taxon>Alveolata</taxon>
        <taxon>Dinophyceae</taxon>
        <taxon>Suessiales</taxon>
        <taxon>Symbiodiniaceae</taxon>
        <taxon>Symbiodinium</taxon>
    </lineage>
</organism>
<dbReference type="AlphaFoldDB" id="A0A812SBR7"/>
<gene>
    <name evidence="2" type="primary">ANKRD49</name>
    <name evidence="2" type="ORF">SPIL2461_LOCUS11796</name>
</gene>
<dbReference type="OrthoDB" id="444460at2759"/>
<proteinExistence type="predicted"/>
<accession>A0A812SBR7</accession>
<keyword evidence="3" id="KW-1185">Reference proteome</keyword>
<dbReference type="PROSITE" id="PS50297">
    <property type="entry name" value="ANK_REP_REGION"/>
    <property type="match status" value="1"/>
</dbReference>
<dbReference type="Proteomes" id="UP000649617">
    <property type="component" value="Unassembled WGS sequence"/>
</dbReference>
<comment type="caution">
    <text evidence="2">The sequence shown here is derived from an EMBL/GenBank/DDBJ whole genome shotgun (WGS) entry which is preliminary data.</text>
</comment>
<keyword evidence="1" id="KW-0040">ANK repeat</keyword>
<name>A0A812SBR7_SYMPI</name>
<evidence type="ECO:0000256" key="1">
    <source>
        <dbReference type="PROSITE-ProRule" id="PRU00023"/>
    </source>
</evidence>
<evidence type="ECO:0000313" key="2">
    <source>
        <dbReference type="EMBL" id="CAE7467824.1"/>
    </source>
</evidence>
<protein>
    <submittedName>
        <fullName evidence="2">ANKRD49 protein</fullName>
    </submittedName>
</protein>
<dbReference type="PROSITE" id="PS50088">
    <property type="entry name" value="ANK_REPEAT"/>
    <property type="match status" value="1"/>
</dbReference>
<dbReference type="Pfam" id="PF12796">
    <property type="entry name" value="Ank_2"/>
    <property type="match status" value="1"/>
</dbReference>
<sequence length="291" mass="31428">MGNLAGACRTLMCSLQVLAGGSRNRARNECYLQTDQHRFLDAAKAGNFSQVRRMLSESPELINCQPGGRWSALHHAAYKGNLSAVQSLLELGASTSLRTRDGFTPAEVAASNVFDYLLYVSLQAWNADAQPSLGSSQVVWMSRCSILWCCGDSHQTQFQKVFVWATMACNVTFVSMTLNTVRSSGHCPVVIPSTLAAWTNGSNRRVGAVPRLKAALSMSARAIARVSSKTPRSNLPTGLCLKRCRPESVRLLGGDTGPSRAIAEHIVSTDTACSGETDVPDMKGPICRFEI</sequence>